<dbReference type="EMBL" id="JASZZN010000001">
    <property type="protein sequence ID" value="MDM4014038.1"/>
    <property type="molecule type" value="Genomic_DNA"/>
</dbReference>
<keyword evidence="2" id="KW-1185">Reference proteome</keyword>
<reference evidence="1 2" key="1">
    <citation type="submission" date="2023-06" db="EMBL/GenBank/DDBJ databases">
        <title>Roseiconus lacunae JC819 isolated from Gulf of Mannar region, Tamil Nadu.</title>
        <authorList>
            <person name="Pk S."/>
            <person name="Ch S."/>
            <person name="Ch V.R."/>
        </authorList>
    </citation>
    <scope>NUCLEOTIDE SEQUENCE [LARGE SCALE GENOMIC DNA]</scope>
    <source>
        <strain evidence="1 2">JC819</strain>
    </source>
</reference>
<gene>
    <name evidence="1" type="ORF">QTN89_01265</name>
</gene>
<organism evidence="1 2">
    <name type="scientific">Roseiconus lacunae</name>
    <dbReference type="NCBI Taxonomy" id="2605694"/>
    <lineage>
        <taxon>Bacteria</taxon>
        <taxon>Pseudomonadati</taxon>
        <taxon>Planctomycetota</taxon>
        <taxon>Planctomycetia</taxon>
        <taxon>Pirellulales</taxon>
        <taxon>Pirellulaceae</taxon>
        <taxon>Roseiconus</taxon>
    </lineage>
</organism>
<comment type="caution">
    <text evidence="1">The sequence shown here is derived from an EMBL/GenBank/DDBJ whole genome shotgun (WGS) entry which is preliminary data.</text>
</comment>
<evidence type="ECO:0000313" key="2">
    <source>
        <dbReference type="Proteomes" id="UP001239462"/>
    </source>
</evidence>
<dbReference type="InterPro" id="IPR036366">
    <property type="entry name" value="PGBDSf"/>
</dbReference>
<accession>A0ABT7PC17</accession>
<dbReference type="RefSeq" id="WP_230780191.1">
    <property type="nucleotide sequence ID" value="NZ_CP141221.1"/>
</dbReference>
<protein>
    <recommendedName>
        <fullName evidence="3">Peptidoglycan binding-like domain-containing protein</fullName>
    </recommendedName>
</protein>
<evidence type="ECO:0000313" key="1">
    <source>
        <dbReference type="EMBL" id="MDM4014038.1"/>
    </source>
</evidence>
<dbReference type="Gene3D" id="1.10.101.10">
    <property type="entry name" value="PGBD-like superfamily/PGBD"/>
    <property type="match status" value="1"/>
</dbReference>
<name>A0ABT7PC17_9BACT</name>
<evidence type="ECO:0008006" key="3">
    <source>
        <dbReference type="Google" id="ProtNLM"/>
    </source>
</evidence>
<sequence length="244" mass="27575">MTLSIRASVGRRGVNQFADTVEIQNAMNLVPLDDGGSPVPLKTDGICGRKTVDAIERFQIHHFGWHAADGLVEPGKWTFKRLVLYSFPNLELPPQPTRRAEPRSTKFIIMRENSRESFGASNHDYYFEIRSVPHNFASVYYLERRPIAKPRPIPTKFNGHFSIFHTKKPVTTKEFQCQAVFFSREQVDRQVDSHLSLFLDSGVVQVPMQSHLIGPNGMVRFSQGGASTFQSGTFAFVSLADQVF</sequence>
<proteinExistence type="predicted"/>
<dbReference type="Proteomes" id="UP001239462">
    <property type="component" value="Unassembled WGS sequence"/>
</dbReference>